<evidence type="ECO:0000256" key="4">
    <source>
        <dbReference type="ARBA" id="ARBA00022723"/>
    </source>
</evidence>
<feature type="transmembrane region" description="Helical" evidence="12">
    <location>
        <begin position="326"/>
        <end position="347"/>
    </location>
</feature>
<dbReference type="PANTHER" id="PTHR23289">
    <property type="entry name" value="CYTOCHROME C OXIDASE ASSEMBLY PROTEIN COX15"/>
    <property type="match status" value="1"/>
</dbReference>
<accession>A0A4E0RDN8</accession>
<evidence type="ECO:0000256" key="12">
    <source>
        <dbReference type="SAM" id="Phobius"/>
    </source>
</evidence>
<keyword evidence="3 12" id="KW-0812">Transmembrane</keyword>
<evidence type="ECO:0000313" key="14">
    <source>
        <dbReference type="Proteomes" id="UP000230066"/>
    </source>
</evidence>
<evidence type="ECO:0000256" key="8">
    <source>
        <dbReference type="ARBA" id="ARBA00023133"/>
    </source>
</evidence>
<feature type="transmembrane region" description="Helical" evidence="12">
    <location>
        <begin position="141"/>
        <end position="159"/>
    </location>
</feature>
<comment type="caution">
    <text evidence="13">The sequence shown here is derived from an EMBL/GenBank/DDBJ whole genome shotgun (WGS) entry which is preliminary data.</text>
</comment>
<keyword evidence="5 12" id="KW-1133">Transmembrane helix</keyword>
<evidence type="ECO:0000256" key="3">
    <source>
        <dbReference type="ARBA" id="ARBA00022692"/>
    </source>
</evidence>
<evidence type="ECO:0000256" key="10">
    <source>
        <dbReference type="ARBA" id="ARBA00044501"/>
    </source>
</evidence>
<feature type="transmembrane region" description="Helical" evidence="12">
    <location>
        <begin position="171"/>
        <end position="189"/>
    </location>
</feature>
<dbReference type="GO" id="GO:0120547">
    <property type="term" value="F:heme A synthase activity"/>
    <property type="evidence" value="ECO:0007669"/>
    <property type="project" value="UniProtKB-EC"/>
</dbReference>
<feature type="transmembrane region" description="Helical" evidence="12">
    <location>
        <begin position="386"/>
        <end position="406"/>
    </location>
</feature>
<keyword evidence="6" id="KW-0560">Oxidoreductase</keyword>
<keyword evidence="8" id="KW-0350">Heme biosynthesis</keyword>
<evidence type="ECO:0000256" key="5">
    <source>
        <dbReference type="ARBA" id="ARBA00022989"/>
    </source>
</evidence>
<evidence type="ECO:0000256" key="6">
    <source>
        <dbReference type="ARBA" id="ARBA00023002"/>
    </source>
</evidence>
<organism evidence="13 14">
    <name type="scientific">Fasciola hepatica</name>
    <name type="common">Liver fluke</name>
    <dbReference type="NCBI Taxonomy" id="6192"/>
    <lineage>
        <taxon>Eukaryota</taxon>
        <taxon>Metazoa</taxon>
        <taxon>Spiralia</taxon>
        <taxon>Lophotrochozoa</taxon>
        <taxon>Platyhelminthes</taxon>
        <taxon>Trematoda</taxon>
        <taxon>Digenea</taxon>
        <taxon>Plagiorchiida</taxon>
        <taxon>Echinostomata</taxon>
        <taxon>Echinostomatoidea</taxon>
        <taxon>Fasciolidae</taxon>
        <taxon>Fasciola</taxon>
    </lineage>
</organism>
<dbReference type="EMBL" id="JXXN02005422">
    <property type="protein sequence ID" value="THD19918.1"/>
    <property type="molecule type" value="Genomic_DNA"/>
</dbReference>
<evidence type="ECO:0000256" key="9">
    <source>
        <dbReference type="ARBA" id="ARBA00023136"/>
    </source>
</evidence>
<evidence type="ECO:0000256" key="7">
    <source>
        <dbReference type="ARBA" id="ARBA00023004"/>
    </source>
</evidence>
<proteinExistence type="predicted"/>
<feature type="transmembrane region" description="Helical" evidence="12">
    <location>
        <begin position="359"/>
        <end position="380"/>
    </location>
</feature>
<evidence type="ECO:0000313" key="13">
    <source>
        <dbReference type="EMBL" id="THD19918.1"/>
    </source>
</evidence>
<dbReference type="InterPro" id="IPR003780">
    <property type="entry name" value="COX15/CtaA_fam"/>
</dbReference>
<comment type="pathway">
    <text evidence="10">Porphyrin-containing compound metabolism; heme A biosynthesis; heme A from heme O: step 1/1.</text>
</comment>
<name>A0A4E0RDN8_FASHE</name>
<keyword evidence="14" id="KW-1185">Reference proteome</keyword>
<keyword evidence="9 12" id="KW-0472">Membrane</keyword>
<comment type="cofactor">
    <cofactor evidence="1">
        <name>heme b</name>
        <dbReference type="ChEBI" id="CHEBI:60344"/>
    </cofactor>
</comment>
<feature type="transmembrane region" description="Helical" evidence="12">
    <location>
        <begin position="259"/>
        <end position="280"/>
    </location>
</feature>
<evidence type="ECO:0000256" key="1">
    <source>
        <dbReference type="ARBA" id="ARBA00001970"/>
    </source>
</evidence>
<evidence type="ECO:0000256" key="2">
    <source>
        <dbReference type="ARBA" id="ARBA00004141"/>
    </source>
</evidence>
<dbReference type="Pfam" id="PF02628">
    <property type="entry name" value="COX15-CtaA"/>
    <property type="match status" value="1"/>
</dbReference>
<evidence type="ECO:0000256" key="11">
    <source>
        <dbReference type="ARBA" id="ARBA00048044"/>
    </source>
</evidence>
<protein>
    <submittedName>
        <fullName evidence="13">Cytochrome c oxidase subunit XV assembly</fullName>
    </submittedName>
</protein>
<feature type="transmembrane region" description="Helical" evidence="12">
    <location>
        <begin position="216"/>
        <end position="238"/>
    </location>
</feature>
<gene>
    <name evidence="13" type="ORF">D915_009231</name>
</gene>
<dbReference type="InterPro" id="IPR023754">
    <property type="entry name" value="HemeA_Synthase_type2"/>
</dbReference>
<dbReference type="GO" id="GO:0046872">
    <property type="term" value="F:metal ion binding"/>
    <property type="evidence" value="ECO:0007669"/>
    <property type="project" value="UniProtKB-KW"/>
</dbReference>
<dbReference type="AlphaFoldDB" id="A0A4E0RDN8"/>
<feature type="transmembrane region" description="Helical" evidence="12">
    <location>
        <begin position="57"/>
        <end position="77"/>
    </location>
</feature>
<comment type="subcellular location">
    <subcellularLocation>
        <location evidence="2">Membrane</location>
        <topology evidence="2">Multi-pass membrane protein</topology>
    </subcellularLocation>
</comment>
<dbReference type="GO" id="GO:0006784">
    <property type="term" value="P:heme A biosynthetic process"/>
    <property type="evidence" value="ECO:0007669"/>
    <property type="project" value="InterPro"/>
</dbReference>
<dbReference type="PANTHER" id="PTHR23289:SF2">
    <property type="entry name" value="CYTOCHROME C OXIDASE ASSEMBLY PROTEIN COX15 HOMOLOG"/>
    <property type="match status" value="1"/>
</dbReference>
<dbReference type="Proteomes" id="UP000230066">
    <property type="component" value="Unassembled WGS sequence"/>
</dbReference>
<sequence>MLHSARAGFSLLRVQFSRSCLPIKLGSSSSLSKVPGRFKSIAALAKTVDNQKAIGKWLLGLSGMTFGAVLLGGVTRLTESGLSMVDWHPFKEAPPFTEEQWILEFEKYKQFPEYGYFISQHGEMTLSRFKFIWYMEYIHRMWGRAIGAAFLAPAAYFWYKGYFIPAMKPRVLIYGSLIGFQGLLGWLMVRSGLREPRRPAGLSKDEEYVGVPRVDHYWLCGHFCSALVLYSFFLWGSFNHLVQHPPVQRFSTLKQVKSLLFTTKALTFSTIIFGAFVAGLDAGLVYNSWPKMADRWVPADLIVPRYGSTVGNLMNNPTGVQFMHRMLAYTTVASATALWAVVMRTGLAATGPRIRMAAHLVLGTALGQSALGVLTLLHYVPVSLGAMHQGGSLILFTSLMWLMHCLRAVPK</sequence>
<dbReference type="GO" id="GO:0005743">
    <property type="term" value="C:mitochondrial inner membrane"/>
    <property type="evidence" value="ECO:0007669"/>
    <property type="project" value="TreeGrafter"/>
</dbReference>
<reference evidence="13" key="1">
    <citation type="submission" date="2019-03" db="EMBL/GenBank/DDBJ databases">
        <title>Improved annotation for the trematode Fasciola hepatica.</title>
        <authorList>
            <person name="Choi Y.-J."/>
            <person name="Martin J."/>
            <person name="Mitreva M."/>
        </authorList>
    </citation>
    <scope>NUCLEOTIDE SEQUENCE [LARGE SCALE GENOMIC DNA]</scope>
</reference>
<comment type="catalytic activity">
    <reaction evidence="11">
        <text>Fe(II)-heme o + 2 A + H2O = Fe(II)-heme a + 2 AH2</text>
        <dbReference type="Rhea" id="RHEA:63388"/>
        <dbReference type="ChEBI" id="CHEBI:13193"/>
        <dbReference type="ChEBI" id="CHEBI:15377"/>
        <dbReference type="ChEBI" id="CHEBI:17499"/>
        <dbReference type="ChEBI" id="CHEBI:60530"/>
        <dbReference type="ChEBI" id="CHEBI:61715"/>
        <dbReference type="EC" id="1.17.99.9"/>
    </reaction>
    <physiologicalReaction direction="left-to-right" evidence="11">
        <dbReference type="Rhea" id="RHEA:63389"/>
    </physiologicalReaction>
</comment>
<dbReference type="GO" id="GO:0016653">
    <property type="term" value="F:oxidoreductase activity, acting on NAD(P)H, heme protein as acceptor"/>
    <property type="evidence" value="ECO:0007669"/>
    <property type="project" value="TreeGrafter"/>
</dbReference>
<keyword evidence="7" id="KW-0408">Iron</keyword>
<keyword evidence="4" id="KW-0479">Metal-binding</keyword>